<gene>
    <name evidence="2" type="ORF">FQA47_016359</name>
</gene>
<evidence type="ECO:0000256" key="1">
    <source>
        <dbReference type="SAM" id="MobiDB-lite"/>
    </source>
</evidence>
<evidence type="ECO:0000313" key="2">
    <source>
        <dbReference type="EMBL" id="KAF6721860.1"/>
    </source>
</evidence>
<name>A0A834C7E3_ORYME</name>
<reference evidence="2" key="1">
    <citation type="journal article" name="BMC Genomics">
        <title>Long-read sequencing and de novo genome assembly of marine medaka (Oryzias melastigma).</title>
        <authorList>
            <person name="Liang P."/>
            <person name="Saqib H.S.A."/>
            <person name="Ni X."/>
            <person name="Shen Y."/>
        </authorList>
    </citation>
    <scope>NUCLEOTIDE SEQUENCE</scope>
    <source>
        <strain evidence="2">Bigg-433</strain>
    </source>
</reference>
<accession>A0A834C7E3</accession>
<proteinExistence type="predicted"/>
<dbReference type="AlphaFoldDB" id="A0A834C7E3"/>
<dbReference type="Proteomes" id="UP000646548">
    <property type="component" value="Unassembled WGS sequence"/>
</dbReference>
<comment type="caution">
    <text evidence="2">The sequence shown here is derived from an EMBL/GenBank/DDBJ whole genome shotgun (WGS) entry which is preliminary data.</text>
</comment>
<sequence>MARLRNEESDPPSGSDDGAIALGRNKQWEKKGGWIKASWSVPIAAGVGVGSYYGRLTEVSALAQGTRRFLTWNWENHEEERRQIDDWGD</sequence>
<organism evidence="2 3">
    <name type="scientific">Oryzias melastigma</name>
    <name type="common">Marine medaka</name>
    <dbReference type="NCBI Taxonomy" id="30732"/>
    <lineage>
        <taxon>Eukaryota</taxon>
        <taxon>Metazoa</taxon>
        <taxon>Chordata</taxon>
        <taxon>Craniata</taxon>
        <taxon>Vertebrata</taxon>
        <taxon>Euteleostomi</taxon>
        <taxon>Actinopterygii</taxon>
        <taxon>Neopterygii</taxon>
        <taxon>Teleostei</taxon>
        <taxon>Neoteleostei</taxon>
        <taxon>Acanthomorphata</taxon>
        <taxon>Ovalentaria</taxon>
        <taxon>Atherinomorphae</taxon>
        <taxon>Beloniformes</taxon>
        <taxon>Adrianichthyidae</taxon>
        <taxon>Oryziinae</taxon>
        <taxon>Oryzias</taxon>
    </lineage>
</organism>
<evidence type="ECO:0000313" key="3">
    <source>
        <dbReference type="Proteomes" id="UP000646548"/>
    </source>
</evidence>
<feature type="region of interest" description="Disordered" evidence="1">
    <location>
        <begin position="1"/>
        <end position="23"/>
    </location>
</feature>
<protein>
    <submittedName>
        <fullName evidence="2">Uncharacterized protein</fullName>
    </submittedName>
</protein>
<dbReference type="EMBL" id="WKFB01000479">
    <property type="protein sequence ID" value="KAF6721860.1"/>
    <property type="molecule type" value="Genomic_DNA"/>
</dbReference>